<dbReference type="Proteomes" id="UP000053480">
    <property type="component" value="Unassembled WGS sequence"/>
</dbReference>
<reference evidence="1" key="1">
    <citation type="submission" date="2024-07" db="EMBL/GenBank/DDBJ databases">
        <title>Metagenome and Metagenome-Assembled Genomes of Archaea from a hot spring from the geothermal field of Los Azufres, Mexico.</title>
        <authorList>
            <person name="Marin-Paredes R."/>
            <person name="Martinez-Romero E."/>
            <person name="Servin-Garciduenas L.E."/>
        </authorList>
    </citation>
    <scope>NUCLEOTIDE SEQUENCE</scope>
    <source>
        <strain evidence="1">AZ1-454</strain>
    </source>
</reference>
<protein>
    <submittedName>
        <fullName evidence="1">Uncharacterized protein</fullName>
    </submittedName>
</protein>
<proteinExistence type="predicted"/>
<evidence type="ECO:0000313" key="2">
    <source>
        <dbReference type="Proteomes" id="UP000053480"/>
    </source>
</evidence>
<dbReference type="EMBL" id="JZWS03000016">
    <property type="protein sequence ID" value="MEW9492215.1"/>
    <property type="molecule type" value="Genomic_DNA"/>
</dbReference>
<organism evidence="1 2">
    <name type="scientific">Candidatus Aramenus sulfurataquae</name>
    <dbReference type="NCBI Taxonomy" id="1326980"/>
    <lineage>
        <taxon>Archaea</taxon>
        <taxon>Thermoproteota</taxon>
        <taxon>Thermoprotei</taxon>
        <taxon>Sulfolobales</taxon>
        <taxon>Sulfolobaceae</taxon>
        <taxon>Candidatus Aramenus</taxon>
    </lineage>
</organism>
<evidence type="ECO:0000313" key="1">
    <source>
        <dbReference type="EMBL" id="MEW9492215.1"/>
    </source>
</evidence>
<sequence length="79" mass="9140">MNVLLPALAGGFIITTALITFILIRRPRFSDTLIFYSTYAGYYMGLILYYFHMIVLGVITAFLVILPVLLWKFLKKLYI</sequence>
<name>A0ACC6TR23_9CREN</name>
<comment type="caution">
    <text evidence="1">The sequence shown here is derived from an EMBL/GenBank/DDBJ whole genome shotgun (WGS) entry which is preliminary data.</text>
</comment>
<accession>A0ACC6TR23</accession>
<gene>
    <name evidence="1" type="ORF">TQ35_0008470</name>
</gene>